<evidence type="ECO:0000313" key="2">
    <source>
        <dbReference type="EMBL" id="OTP09647.1"/>
    </source>
</evidence>
<organism evidence="2 3">
    <name type="scientific">Candidatus Enterococcus wittei</name>
    <dbReference type="NCBI Taxonomy" id="1987383"/>
    <lineage>
        <taxon>Bacteria</taxon>
        <taxon>Bacillati</taxon>
        <taxon>Bacillota</taxon>
        <taxon>Bacilli</taxon>
        <taxon>Lactobacillales</taxon>
        <taxon>Enterococcaceae</taxon>
        <taxon>Enterococcus</taxon>
    </lineage>
</organism>
<feature type="transmembrane region" description="Helical" evidence="1">
    <location>
        <begin position="76"/>
        <end position="94"/>
    </location>
</feature>
<accession>A0A242JWE9</accession>
<proteinExistence type="predicted"/>
<evidence type="ECO:0000313" key="3">
    <source>
        <dbReference type="Proteomes" id="UP000194933"/>
    </source>
</evidence>
<comment type="caution">
    <text evidence="2">The sequence shown here is derived from an EMBL/GenBank/DDBJ whole genome shotgun (WGS) entry which is preliminary data.</text>
</comment>
<dbReference type="EMBL" id="NGMO01000004">
    <property type="protein sequence ID" value="OTP09647.1"/>
    <property type="molecule type" value="Genomic_DNA"/>
</dbReference>
<dbReference type="AlphaFoldDB" id="A0A242JWE9"/>
<reference evidence="2 3" key="1">
    <citation type="submission" date="2017-05" db="EMBL/GenBank/DDBJ databases">
        <title>The Genome Sequence of Enterococcus sp. 10A9_DIV0425.</title>
        <authorList>
            <consortium name="The Broad Institute Genomics Platform"/>
            <consortium name="The Broad Institute Genomic Center for Infectious Diseases"/>
            <person name="Earl A."/>
            <person name="Manson A."/>
            <person name="Schwartman J."/>
            <person name="Gilmore M."/>
            <person name="Abouelleil A."/>
            <person name="Cao P."/>
            <person name="Chapman S."/>
            <person name="Cusick C."/>
            <person name="Shea T."/>
            <person name="Young S."/>
            <person name="Neafsey D."/>
            <person name="Nusbaum C."/>
            <person name="Birren B."/>
        </authorList>
    </citation>
    <scope>NUCLEOTIDE SEQUENCE [LARGE SCALE GENOMIC DNA]</scope>
    <source>
        <strain evidence="2 3">10A9_DIV0425</strain>
    </source>
</reference>
<keyword evidence="1" id="KW-0472">Membrane</keyword>
<feature type="transmembrane region" description="Helical" evidence="1">
    <location>
        <begin position="12"/>
        <end position="38"/>
    </location>
</feature>
<feature type="transmembrane region" description="Helical" evidence="1">
    <location>
        <begin position="44"/>
        <end position="64"/>
    </location>
</feature>
<keyword evidence="1" id="KW-0812">Transmembrane</keyword>
<sequence>MDNKQTSPVVTFGFKTSIFVLIACLIGGIIIPYCFYLLHWDVRLGIFFFLPLCLATVITGNHYFISSTKGFTKGCILTFFLALGILMFVAYLWLYKGIIF</sequence>
<evidence type="ECO:0000256" key="1">
    <source>
        <dbReference type="SAM" id="Phobius"/>
    </source>
</evidence>
<protein>
    <submittedName>
        <fullName evidence="2">Uncharacterized protein</fullName>
    </submittedName>
</protein>
<name>A0A242JWE9_9ENTE</name>
<dbReference type="STRING" id="1987383.A5844_002427"/>
<gene>
    <name evidence="2" type="ORF">A5844_002427</name>
</gene>
<keyword evidence="3" id="KW-1185">Reference proteome</keyword>
<keyword evidence="1" id="KW-1133">Transmembrane helix</keyword>
<dbReference type="Proteomes" id="UP000194933">
    <property type="component" value="Unassembled WGS sequence"/>
</dbReference>
<dbReference type="RefSeq" id="WP_086285464.1">
    <property type="nucleotide sequence ID" value="NZ_NGMO01000004.1"/>
</dbReference>